<accession>A0A183TXW4</accession>
<protein>
    <submittedName>
        <fullName evidence="4">FMRFamide-like neuropeptide 3</fullName>
    </submittedName>
</protein>
<evidence type="ECO:0000313" key="2">
    <source>
        <dbReference type="EMBL" id="VDM25439.1"/>
    </source>
</evidence>
<evidence type="ECO:0000256" key="1">
    <source>
        <dbReference type="SAM" id="MobiDB-lite"/>
    </source>
</evidence>
<name>A0A183TXW4_TOXCA</name>
<evidence type="ECO:0000313" key="4">
    <source>
        <dbReference type="WBParaSite" id="TCNE_0000108301-mRNA-1"/>
    </source>
</evidence>
<proteinExistence type="predicted"/>
<dbReference type="EMBL" id="UYWY01000691">
    <property type="protein sequence ID" value="VDM25439.1"/>
    <property type="molecule type" value="Genomic_DNA"/>
</dbReference>
<gene>
    <name evidence="2" type="ORF">TCNE_LOCUS1084</name>
</gene>
<feature type="region of interest" description="Disordered" evidence="1">
    <location>
        <begin position="120"/>
        <end position="140"/>
    </location>
</feature>
<organism evidence="3 4">
    <name type="scientific">Toxocara canis</name>
    <name type="common">Canine roundworm</name>
    <dbReference type="NCBI Taxonomy" id="6265"/>
    <lineage>
        <taxon>Eukaryota</taxon>
        <taxon>Metazoa</taxon>
        <taxon>Ecdysozoa</taxon>
        <taxon>Nematoda</taxon>
        <taxon>Chromadorea</taxon>
        <taxon>Rhabditida</taxon>
        <taxon>Spirurina</taxon>
        <taxon>Ascaridomorpha</taxon>
        <taxon>Ascaridoidea</taxon>
        <taxon>Toxocaridae</taxon>
        <taxon>Toxocara</taxon>
    </lineage>
</organism>
<dbReference type="AlphaFoldDB" id="A0A183TXW4"/>
<reference evidence="2 3" key="2">
    <citation type="submission" date="2018-11" db="EMBL/GenBank/DDBJ databases">
        <authorList>
            <consortium name="Pathogen Informatics"/>
        </authorList>
    </citation>
    <scope>NUCLEOTIDE SEQUENCE [LARGE SCALE GENOMIC DNA]</scope>
</reference>
<evidence type="ECO:0000313" key="3">
    <source>
        <dbReference type="Proteomes" id="UP000050794"/>
    </source>
</evidence>
<sequence length="140" mass="16081">MFYMSHFKLPYFDTTACGYVDVCTYLPSESNEEYVRRQLLNGIRMGNRLYTLNEDSGISDGEWAHVKRSTDDNVNQQRAIRTPLGTMRFGKRDANPLGTMRFGKRTLNDELIEEKRSGPLGTMRFGKRAGPLGTMRFGKR</sequence>
<dbReference type="Proteomes" id="UP000050794">
    <property type="component" value="Unassembled WGS sequence"/>
</dbReference>
<keyword evidence="3" id="KW-1185">Reference proteome</keyword>
<reference evidence="4" key="1">
    <citation type="submission" date="2016-06" db="UniProtKB">
        <authorList>
            <consortium name="WormBaseParasite"/>
        </authorList>
    </citation>
    <scope>IDENTIFICATION</scope>
</reference>
<dbReference type="WBParaSite" id="TCNE_0000108301-mRNA-1">
    <property type="protein sequence ID" value="TCNE_0000108301-mRNA-1"/>
    <property type="gene ID" value="TCNE_0000108301"/>
</dbReference>